<dbReference type="GO" id="GO:0000329">
    <property type="term" value="C:fungal-type vacuole membrane"/>
    <property type="evidence" value="ECO:0007669"/>
    <property type="project" value="TreeGrafter"/>
</dbReference>
<feature type="region of interest" description="Disordered" evidence="1">
    <location>
        <begin position="33"/>
        <end position="63"/>
    </location>
</feature>
<keyword evidence="6" id="KW-1185">Reference proteome</keyword>
<reference evidence="4" key="2">
    <citation type="submission" date="2016-05" db="EMBL/GenBank/DDBJ databases">
        <title>Comparative analysis highlights variable genome content of wheat rusts and divergence of the mating loci.</title>
        <authorList>
            <person name="Cuomo C.A."/>
            <person name="Bakkeren G."/>
            <person name="Szabo L."/>
            <person name="Khalil H."/>
            <person name="Joly D."/>
            <person name="Goldberg J."/>
            <person name="Young S."/>
            <person name="Zeng Q."/>
            <person name="Fellers J."/>
        </authorList>
    </citation>
    <scope>NUCLEOTIDE SEQUENCE [LARGE SCALE GENOMIC DNA]</scope>
    <source>
        <strain evidence="4">1-1 BBBD Race 1</strain>
    </source>
</reference>
<keyword evidence="2" id="KW-0732">Signal</keyword>
<evidence type="ECO:0000313" key="5">
    <source>
        <dbReference type="EnsemblFungi" id="PTTG_25765-t43_1-p1"/>
    </source>
</evidence>
<dbReference type="EMBL" id="ADAS02000009">
    <property type="protein sequence ID" value="OAV98025.1"/>
    <property type="molecule type" value="Genomic_DNA"/>
</dbReference>
<evidence type="ECO:0000256" key="1">
    <source>
        <dbReference type="SAM" id="MobiDB-lite"/>
    </source>
</evidence>
<dbReference type="VEuPathDB" id="FungiDB:PTTG_25765"/>
<dbReference type="AlphaFoldDB" id="A0A180GYX5"/>
<dbReference type="OrthoDB" id="7700931at2759"/>
<dbReference type="InterPro" id="IPR000782">
    <property type="entry name" value="FAS1_domain"/>
</dbReference>
<accession>A0A180GYX5</accession>
<protein>
    <recommendedName>
        <fullName evidence="3">FAS1 domain-containing protein</fullName>
    </recommendedName>
</protein>
<feature type="chain" id="PRO_5008110451" description="FAS1 domain-containing protein" evidence="2">
    <location>
        <begin position="23"/>
        <end position="630"/>
    </location>
</feature>
<evidence type="ECO:0000313" key="4">
    <source>
        <dbReference type="EMBL" id="OAV98025.1"/>
    </source>
</evidence>
<evidence type="ECO:0000256" key="2">
    <source>
        <dbReference type="SAM" id="SignalP"/>
    </source>
</evidence>
<feature type="domain" description="FAS1" evidence="3">
    <location>
        <begin position="140"/>
        <end position="344"/>
    </location>
</feature>
<gene>
    <name evidence="4" type="ORF">PTTG_25765</name>
</gene>
<organism evidence="4">
    <name type="scientific">Puccinia triticina (isolate 1-1 / race 1 (BBBD))</name>
    <name type="common">Brown leaf rust fungus</name>
    <dbReference type="NCBI Taxonomy" id="630390"/>
    <lineage>
        <taxon>Eukaryota</taxon>
        <taxon>Fungi</taxon>
        <taxon>Dikarya</taxon>
        <taxon>Basidiomycota</taxon>
        <taxon>Pucciniomycotina</taxon>
        <taxon>Pucciniomycetes</taxon>
        <taxon>Pucciniales</taxon>
        <taxon>Pucciniaceae</taxon>
        <taxon>Puccinia</taxon>
    </lineage>
</organism>
<dbReference type="GO" id="GO:0005615">
    <property type="term" value="C:extracellular space"/>
    <property type="evidence" value="ECO:0007669"/>
    <property type="project" value="TreeGrafter"/>
</dbReference>
<dbReference type="PROSITE" id="PS50213">
    <property type="entry name" value="FAS1"/>
    <property type="match status" value="2"/>
</dbReference>
<reference evidence="4" key="1">
    <citation type="submission" date="2009-11" db="EMBL/GenBank/DDBJ databases">
        <authorList>
            <consortium name="The Broad Institute Genome Sequencing Platform"/>
            <person name="Ward D."/>
            <person name="Feldgarden M."/>
            <person name="Earl A."/>
            <person name="Young S.K."/>
            <person name="Zeng Q."/>
            <person name="Koehrsen M."/>
            <person name="Alvarado L."/>
            <person name="Berlin A."/>
            <person name="Bochicchio J."/>
            <person name="Borenstein D."/>
            <person name="Chapman S.B."/>
            <person name="Chen Z."/>
            <person name="Engels R."/>
            <person name="Freedman E."/>
            <person name="Gellesch M."/>
            <person name="Goldberg J."/>
            <person name="Griggs A."/>
            <person name="Gujja S."/>
            <person name="Heilman E."/>
            <person name="Heiman D."/>
            <person name="Hepburn T."/>
            <person name="Howarth C."/>
            <person name="Jen D."/>
            <person name="Larson L."/>
            <person name="Lewis B."/>
            <person name="Mehta T."/>
            <person name="Park D."/>
            <person name="Pearson M."/>
            <person name="Roberts A."/>
            <person name="Saif S."/>
            <person name="Shea T."/>
            <person name="Shenoy N."/>
            <person name="Sisk P."/>
            <person name="Stolte C."/>
            <person name="Sykes S."/>
            <person name="Thomson T."/>
            <person name="Walk T."/>
            <person name="White J."/>
            <person name="Yandava C."/>
            <person name="Izard J."/>
            <person name="Baranova O.V."/>
            <person name="Blanton J.M."/>
            <person name="Tanner A.C."/>
            <person name="Dewhirst F.E."/>
            <person name="Haas B."/>
            <person name="Nusbaum C."/>
            <person name="Birren B."/>
        </authorList>
    </citation>
    <scope>NUCLEOTIDE SEQUENCE [LARGE SCALE GENOMIC DNA]</scope>
    <source>
        <strain evidence="4">1-1 BBBD Race 1</strain>
    </source>
</reference>
<dbReference type="GO" id="GO:0016236">
    <property type="term" value="P:macroautophagy"/>
    <property type="evidence" value="ECO:0007669"/>
    <property type="project" value="TreeGrafter"/>
</dbReference>
<dbReference type="Gene3D" id="2.30.180.10">
    <property type="entry name" value="FAS1 domain"/>
    <property type="match status" value="2"/>
</dbReference>
<feature type="domain" description="FAS1" evidence="3">
    <location>
        <begin position="392"/>
        <end position="477"/>
    </location>
</feature>
<feature type="signal peptide" evidence="2">
    <location>
        <begin position="1"/>
        <end position="22"/>
    </location>
</feature>
<evidence type="ECO:0000313" key="6">
    <source>
        <dbReference type="Proteomes" id="UP000005240"/>
    </source>
</evidence>
<name>A0A180GYX5_PUCT1</name>
<dbReference type="STRING" id="630390.A0A180GYX5"/>
<evidence type="ECO:0000259" key="3">
    <source>
        <dbReference type="PROSITE" id="PS50213"/>
    </source>
</evidence>
<dbReference type="Pfam" id="PF02469">
    <property type="entry name" value="Fasciclin"/>
    <property type="match status" value="1"/>
</dbReference>
<dbReference type="InterPro" id="IPR050904">
    <property type="entry name" value="Adhesion/Biosynth-related"/>
</dbReference>
<proteinExistence type="predicted"/>
<dbReference type="EnsemblFungi" id="PTTG_25765-t43_1">
    <property type="protein sequence ID" value="PTTG_25765-t43_1-p1"/>
    <property type="gene ID" value="PTTG_25765"/>
</dbReference>
<dbReference type="Proteomes" id="UP000005240">
    <property type="component" value="Unassembled WGS sequence"/>
</dbReference>
<dbReference type="PANTHER" id="PTHR10900">
    <property type="entry name" value="PERIOSTIN-RELATED"/>
    <property type="match status" value="1"/>
</dbReference>
<dbReference type="PANTHER" id="PTHR10900:SF122">
    <property type="entry name" value="FAS1 DOMAIN-CONTAINING PROTEIN"/>
    <property type="match status" value="1"/>
</dbReference>
<reference evidence="5 6" key="3">
    <citation type="journal article" date="2017" name="G3 (Bethesda)">
        <title>Comparative analysis highlights variable genome content of wheat rusts and divergence of the mating loci.</title>
        <authorList>
            <person name="Cuomo C.A."/>
            <person name="Bakkeren G."/>
            <person name="Khalil H.B."/>
            <person name="Panwar V."/>
            <person name="Joly D."/>
            <person name="Linning R."/>
            <person name="Sakthikumar S."/>
            <person name="Song X."/>
            <person name="Adiconis X."/>
            <person name="Fan L."/>
            <person name="Goldberg J.M."/>
            <person name="Levin J.Z."/>
            <person name="Young S."/>
            <person name="Zeng Q."/>
            <person name="Anikster Y."/>
            <person name="Bruce M."/>
            <person name="Wang M."/>
            <person name="Yin C."/>
            <person name="McCallum B."/>
            <person name="Szabo L.J."/>
            <person name="Hulbert S."/>
            <person name="Chen X."/>
            <person name="Fellers J.P."/>
        </authorList>
    </citation>
    <scope>NUCLEOTIDE SEQUENCE</scope>
    <source>
        <strain evidence="6">Isolate 1-1 / race 1 (BBBD)</strain>
        <strain evidence="5">isolate 1-1 / race 1 (BBBD)</strain>
    </source>
</reference>
<dbReference type="InterPro" id="IPR036378">
    <property type="entry name" value="FAS1_dom_sf"/>
</dbReference>
<sequence length="630" mass="69328">MFCSSSLVSCLYAASLLTPQLAANPVGSAPLSFQAEPPSQVSSLEGWPSDADEPSPDTVFASSPSLQPSDVYRSVLPIPPPFVGLFQSLLDSLSLFSPVARPDRYEHPFEKPIDCTKYTTGHVLDWVLHHPSKPSSAPPSHDECGSDARPPPLHRLAWLVNVSSPVQEALNNPDADFTLFAPDDDALMPPSKKRRDLMVNPFDPASVDQASHNDQSIHLFWDAIEALESISDCPHMNLWAEGEDDEKERRKKFFLHAVEMVLKYHVSPGSKRIHEILDSSTLPTALPILPSPDATRFRIRVGPAMPDHSKPGEIILNLFTKLEVLKYRPILTKNGVIYIVQKVPLLPPLSPLSEMFLFPRQFSALTSALQKTKLHHSLLPRWENKTIPLSVGETAPQSLVPSAALDGSMDAVDERVQSVLSSLISGHGGKLTKASFTVFAPGNRAFKALGPAANAFLFSPFGEHIFRYILSYHIVPDVIWHTDHCERTKAGIPSTECDLDSQTREFDQFSAPIGLHPFPPLPGKVNVTEFHLGTLLGSRKNESLPVTLVQFRHLGKGPTIRRVYLKSPRRDEPGFGPPDKHAIPVVVADGVAWGGAIHILPQFVHPPVPEGHRKRKDVQRAIELAILSPA</sequence>
<dbReference type="SUPFAM" id="SSF82153">
    <property type="entry name" value="FAS1 domain"/>
    <property type="match status" value="2"/>
</dbReference>
<reference evidence="5" key="4">
    <citation type="submission" date="2025-05" db="UniProtKB">
        <authorList>
            <consortium name="EnsemblFungi"/>
        </authorList>
    </citation>
    <scope>IDENTIFICATION</scope>
    <source>
        <strain evidence="5">isolate 1-1 / race 1 (BBBD)</strain>
    </source>
</reference>